<reference evidence="4" key="1">
    <citation type="submission" date="2023-05" db="EMBL/GenBank/DDBJ databases">
        <title>Sedimentitalea sp. nov. JM2-8.</title>
        <authorList>
            <person name="Huang J."/>
        </authorList>
    </citation>
    <scope>NUCLEOTIDE SEQUENCE [LARGE SCALE GENOMIC DNA]</scope>
    <source>
        <strain evidence="4">KHS03</strain>
    </source>
</reference>
<dbReference type="EMBL" id="JASMWN010000022">
    <property type="protein sequence ID" value="MDU9006347.1"/>
    <property type="molecule type" value="Genomic_DNA"/>
</dbReference>
<feature type="compositionally biased region" description="Low complexity" evidence="1">
    <location>
        <begin position="61"/>
        <end position="77"/>
    </location>
</feature>
<protein>
    <recommendedName>
        <fullName evidence="5">Excalibur calcium-binding domain-containing protein</fullName>
    </recommendedName>
</protein>
<comment type="caution">
    <text evidence="3">The sequence shown here is derived from an EMBL/GenBank/DDBJ whole genome shotgun (WGS) entry which is preliminary data.</text>
</comment>
<feature type="chain" id="PRO_5046825841" description="Excalibur calcium-binding domain-containing protein" evidence="2">
    <location>
        <begin position="23"/>
        <end position="244"/>
    </location>
</feature>
<name>A0ABU3VJI4_9RHOB</name>
<keyword evidence="2" id="KW-0732">Signal</keyword>
<evidence type="ECO:0008006" key="5">
    <source>
        <dbReference type="Google" id="ProtNLM"/>
    </source>
</evidence>
<evidence type="ECO:0000313" key="3">
    <source>
        <dbReference type="EMBL" id="MDU9006347.1"/>
    </source>
</evidence>
<evidence type="ECO:0000256" key="1">
    <source>
        <dbReference type="SAM" id="MobiDB-lite"/>
    </source>
</evidence>
<feature type="region of interest" description="Disordered" evidence="1">
    <location>
        <begin position="212"/>
        <end position="244"/>
    </location>
</feature>
<proteinExistence type="predicted"/>
<dbReference type="RefSeq" id="WP_316781283.1">
    <property type="nucleotide sequence ID" value="NZ_JASMWN010000022.1"/>
</dbReference>
<dbReference type="PROSITE" id="PS51257">
    <property type="entry name" value="PROKAR_LIPOPROTEIN"/>
    <property type="match status" value="1"/>
</dbReference>
<sequence>MHSVARIPLFLGLSLGLISACAPQVPDSGATYNAREAELASGVASAERLSPPQAVASQTLTPSGTAVPPAPGAGATAGTAEGIAAETAAVLASSSTAGRTSAVAPAAPAPVVASTGLSVENDFSAVSENRSIQSDAALIAQNNAQYQVIEPTELPSRSGGSQPNIVAYALSSSHPKGTRVYSRSGINLQGRADRNCANFPSADLAQIEFLSKGGPDRDRAGLDPDGDGYACGWDPAPFRKAQNG</sequence>
<feature type="region of interest" description="Disordered" evidence="1">
    <location>
        <begin position="43"/>
        <end position="77"/>
    </location>
</feature>
<gene>
    <name evidence="3" type="ORF">QO231_21165</name>
</gene>
<accession>A0ABU3VJI4</accession>
<feature type="signal peptide" evidence="2">
    <location>
        <begin position="1"/>
        <end position="22"/>
    </location>
</feature>
<evidence type="ECO:0000256" key="2">
    <source>
        <dbReference type="SAM" id="SignalP"/>
    </source>
</evidence>
<keyword evidence="4" id="KW-1185">Reference proteome</keyword>
<evidence type="ECO:0000313" key="4">
    <source>
        <dbReference type="Proteomes" id="UP001255416"/>
    </source>
</evidence>
<organism evidence="3 4">
    <name type="scientific">Sedimentitalea todarodis</name>
    <dbReference type="NCBI Taxonomy" id="1631240"/>
    <lineage>
        <taxon>Bacteria</taxon>
        <taxon>Pseudomonadati</taxon>
        <taxon>Pseudomonadota</taxon>
        <taxon>Alphaproteobacteria</taxon>
        <taxon>Rhodobacterales</taxon>
        <taxon>Paracoccaceae</taxon>
        <taxon>Sedimentitalea</taxon>
    </lineage>
</organism>
<dbReference type="Proteomes" id="UP001255416">
    <property type="component" value="Unassembled WGS sequence"/>
</dbReference>